<keyword evidence="8" id="KW-1185">Reference proteome</keyword>
<dbReference type="Pfam" id="PF03459">
    <property type="entry name" value="TOBE"/>
    <property type="match status" value="1"/>
</dbReference>
<evidence type="ECO:0000256" key="4">
    <source>
        <dbReference type="ARBA" id="ARBA00022840"/>
    </source>
</evidence>
<evidence type="ECO:0000256" key="1">
    <source>
        <dbReference type="ARBA" id="ARBA00022448"/>
    </source>
</evidence>
<dbReference type="PROSITE" id="PS00211">
    <property type="entry name" value="ABC_TRANSPORTER_1"/>
    <property type="match status" value="1"/>
</dbReference>
<accession>A0A1G8XF73</accession>
<dbReference type="InterPro" id="IPR050093">
    <property type="entry name" value="ABC_SmlMolc_Importer"/>
</dbReference>
<feature type="region of interest" description="Disordered" evidence="6">
    <location>
        <begin position="278"/>
        <end position="298"/>
    </location>
</feature>
<keyword evidence="2 5" id="KW-0500">Molybdenum</keyword>
<dbReference type="SMART" id="SM00382">
    <property type="entry name" value="AAA"/>
    <property type="match status" value="1"/>
</dbReference>
<dbReference type="PROSITE" id="PS51866">
    <property type="entry name" value="MOP"/>
    <property type="match status" value="1"/>
</dbReference>
<dbReference type="STRING" id="386301.SAMN05216282_101190"/>
<dbReference type="SUPFAM" id="SSF52540">
    <property type="entry name" value="P-loop containing nucleoside triphosphate hydrolases"/>
    <property type="match status" value="1"/>
</dbReference>
<dbReference type="GO" id="GO:0005524">
    <property type="term" value="F:ATP binding"/>
    <property type="evidence" value="ECO:0007669"/>
    <property type="project" value="UniProtKB-KW"/>
</dbReference>
<evidence type="ECO:0000256" key="3">
    <source>
        <dbReference type="ARBA" id="ARBA00022741"/>
    </source>
</evidence>
<sequence length="386" mass="39799">MRAPDRAGQAALEALVLVERDGFRLDVRLTVPSGGVLAVLGPNGAGKTTLLRALAGLIVPNAGRVRVGDRILDDPAAGIHLEPQARGIGVVFQDYLLFPHLSALDNVAFGPRAHGVPAREARERSQAWLTRVGIGDRAGARPAALSGGQSQRAALARALVLEPSVLLLDEPLAALDAATRMDVRADLSGYLREFGGATVLVTHDPLDALILADEIIVLEAGVVTQRGTPQEVSRAPRTDYVARLVGQNLLRAASLRGLAGGGSALTLAGGLEVSSADEPSAAGMLAPGSAESGPGQSTPAAVFSPSAVFVHSARPGAGSPRNVWAARVAGIEQHAAIVRIRCLTELGGHTVLADVTPAAMGELRLRPGDQVWLSVKAVEVHLTAAA</sequence>
<proteinExistence type="predicted"/>
<dbReference type="RefSeq" id="WP_092321205.1">
    <property type="nucleotide sequence ID" value="NZ_FNFU01000001.1"/>
</dbReference>
<dbReference type="PANTHER" id="PTHR42781:SF4">
    <property type="entry name" value="SPERMIDINE_PUTRESCINE IMPORT ATP-BINDING PROTEIN POTA"/>
    <property type="match status" value="1"/>
</dbReference>
<gene>
    <name evidence="7" type="ORF">SAMN05216282_101190</name>
</gene>
<dbReference type="OrthoDB" id="9112331at2"/>
<dbReference type="InterPro" id="IPR017871">
    <property type="entry name" value="ABC_transporter-like_CS"/>
</dbReference>
<protein>
    <submittedName>
        <fullName evidence="7">Molybdate transport system ATP-binding protein</fullName>
    </submittedName>
</protein>
<dbReference type="GO" id="GO:0015689">
    <property type="term" value="P:molybdate ion transport"/>
    <property type="evidence" value="ECO:0007669"/>
    <property type="project" value="InterPro"/>
</dbReference>
<dbReference type="Pfam" id="PF00005">
    <property type="entry name" value="ABC_tran"/>
    <property type="match status" value="1"/>
</dbReference>
<evidence type="ECO:0000256" key="6">
    <source>
        <dbReference type="SAM" id="MobiDB-lite"/>
    </source>
</evidence>
<keyword evidence="3" id="KW-0547">Nucleotide-binding</keyword>
<evidence type="ECO:0000313" key="8">
    <source>
        <dbReference type="Proteomes" id="UP000198701"/>
    </source>
</evidence>
<reference evidence="7 8" key="1">
    <citation type="submission" date="2016-10" db="EMBL/GenBank/DDBJ databases">
        <authorList>
            <person name="de Groot N.N."/>
        </authorList>
    </citation>
    <scope>NUCLEOTIDE SEQUENCE [LARGE SCALE GENOMIC DNA]</scope>
    <source>
        <strain evidence="7 8">CGMCC 1.5382</strain>
    </source>
</reference>
<dbReference type="Gene3D" id="2.40.50.100">
    <property type="match status" value="1"/>
</dbReference>
<name>A0A1G8XF73_9MICO</name>
<dbReference type="GO" id="GO:0016887">
    <property type="term" value="F:ATP hydrolysis activity"/>
    <property type="evidence" value="ECO:0007669"/>
    <property type="project" value="InterPro"/>
</dbReference>
<dbReference type="PANTHER" id="PTHR42781">
    <property type="entry name" value="SPERMIDINE/PUTRESCINE IMPORT ATP-BINDING PROTEIN POTA"/>
    <property type="match status" value="1"/>
</dbReference>
<dbReference type="Proteomes" id="UP000198701">
    <property type="component" value="Unassembled WGS sequence"/>
</dbReference>
<organism evidence="7 8">
    <name type="scientific">Cryobacterium psychrotolerans</name>
    <dbReference type="NCBI Taxonomy" id="386301"/>
    <lineage>
        <taxon>Bacteria</taxon>
        <taxon>Bacillati</taxon>
        <taxon>Actinomycetota</taxon>
        <taxon>Actinomycetes</taxon>
        <taxon>Micrococcales</taxon>
        <taxon>Microbacteriaceae</taxon>
        <taxon>Cryobacterium</taxon>
    </lineage>
</organism>
<dbReference type="InterPro" id="IPR004606">
    <property type="entry name" value="Mop_domain"/>
</dbReference>
<dbReference type="SUPFAM" id="SSF50331">
    <property type="entry name" value="MOP-like"/>
    <property type="match status" value="1"/>
</dbReference>
<dbReference type="InterPro" id="IPR003593">
    <property type="entry name" value="AAA+_ATPase"/>
</dbReference>
<dbReference type="AlphaFoldDB" id="A0A1G8XF73"/>
<dbReference type="InterPro" id="IPR005116">
    <property type="entry name" value="Transp-assoc_OB_typ1"/>
</dbReference>
<dbReference type="Gene3D" id="3.40.50.300">
    <property type="entry name" value="P-loop containing nucleotide triphosphate hydrolases"/>
    <property type="match status" value="1"/>
</dbReference>
<evidence type="ECO:0000256" key="5">
    <source>
        <dbReference type="PROSITE-ProRule" id="PRU01213"/>
    </source>
</evidence>
<dbReference type="EMBL" id="FNFU01000001">
    <property type="protein sequence ID" value="SDJ89076.1"/>
    <property type="molecule type" value="Genomic_DNA"/>
</dbReference>
<evidence type="ECO:0000256" key="2">
    <source>
        <dbReference type="ARBA" id="ARBA00022505"/>
    </source>
</evidence>
<dbReference type="InterPro" id="IPR008995">
    <property type="entry name" value="Mo/tungstate-bd_C_term_dom"/>
</dbReference>
<dbReference type="PROSITE" id="PS50893">
    <property type="entry name" value="ABC_TRANSPORTER_2"/>
    <property type="match status" value="1"/>
</dbReference>
<keyword evidence="4 7" id="KW-0067">ATP-binding</keyword>
<evidence type="ECO:0000313" key="7">
    <source>
        <dbReference type="EMBL" id="SDJ89076.1"/>
    </source>
</evidence>
<keyword evidence="1" id="KW-0813">Transport</keyword>
<dbReference type="InterPro" id="IPR003439">
    <property type="entry name" value="ABC_transporter-like_ATP-bd"/>
</dbReference>
<dbReference type="InterPro" id="IPR027417">
    <property type="entry name" value="P-loop_NTPase"/>
</dbReference>